<dbReference type="OrthoDB" id="2038942at2"/>
<dbReference type="EMBL" id="MZGV01000004">
    <property type="protein sequence ID" value="OPJ64394.1"/>
    <property type="molecule type" value="Genomic_DNA"/>
</dbReference>
<reference evidence="2 3" key="1">
    <citation type="submission" date="2017-03" db="EMBL/GenBank/DDBJ databases">
        <title>Genome sequence of Clostridium oryzae DSM 28571.</title>
        <authorList>
            <person name="Poehlein A."/>
            <person name="Daniel R."/>
        </authorList>
    </citation>
    <scope>NUCLEOTIDE SEQUENCE [LARGE SCALE GENOMIC DNA]</scope>
    <source>
        <strain evidence="2 3">DSM 28571</strain>
    </source>
</reference>
<feature type="region of interest" description="Disordered" evidence="1">
    <location>
        <begin position="1"/>
        <end position="33"/>
    </location>
</feature>
<dbReference type="RefSeq" id="WP_079422041.1">
    <property type="nucleotide sequence ID" value="NZ_MZGV01000004.1"/>
</dbReference>
<name>A0A1V4IXA8_9CLOT</name>
<protein>
    <submittedName>
        <fullName evidence="2">Uncharacterized protein</fullName>
    </submittedName>
</protein>
<feature type="compositionally biased region" description="Polar residues" evidence="1">
    <location>
        <begin position="1"/>
        <end position="18"/>
    </location>
</feature>
<dbReference type="AlphaFoldDB" id="A0A1V4IXA8"/>
<evidence type="ECO:0000313" key="3">
    <source>
        <dbReference type="Proteomes" id="UP000190080"/>
    </source>
</evidence>
<accession>A0A1V4IXA8</accession>
<dbReference type="STRING" id="1450648.CLORY_05880"/>
<dbReference type="Proteomes" id="UP000190080">
    <property type="component" value="Unassembled WGS sequence"/>
</dbReference>
<proteinExistence type="predicted"/>
<evidence type="ECO:0000256" key="1">
    <source>
        <dbReference type="SAM" id="MobiDB-lite"/>
    </source>
</evidence>
<feature type="compositionally biased region" description="Basic and acidic residues" evidence="1">
    <location>
        <begin position="21"/>
        <end position="33"/>
    </location>
</feature>
<organism evidence="2 3">
    <name type="scientific">Clostridium oryzae</name>
    <dbReference type="NCBI Taxonomy" id="1450648"/>
    <lineage>
        <taxon>Bacteria</taxon>
        <taxon>Bacillati</taxon>
        <taxon>Bacillota</taxon>
        <taxon>Clostridia</taxon>
        <taxon>Eubacteriales</taxon>
        <taxon>Clostridiaceae</taxon>
        <taxon>Clostridium</taxon>
    </lineage>
</organism>
<keyword evidence="3" id="KW-1185">Reference proteome</keyword>
<evidence type="ECO:0000313" key="2">
    <source>
        <dbReference type="EMBL" id="OPJ64394.1"/>
    </source>
</evidence>
<comment type="caution">
    <text evidence="2">The sequence shown here is derived from an EMBL/GenBank/DDBJ whole genome shotgun (WGS) entry which is preliminary data.</text>
</comment>
<gene>
    <name evidence="2" type="ORF">CLORY_05880</name>
</gene>
<sequence>MEINSLSASSINYSTSKTTKAKNESAEKVSESKKCSEDEKLNVFKQEIWKEIDSMPYNREAGISIQITDGAFKRMMKDSKFKDEMIDTLKRDAIATNNSLAGTTLTRIDENGYSGYSYCKENEAAFAAHSSNKDSFYSRKAVKKHDYEAESKKRELQRIYKKKMLDKEDYDNLTEKDLQAQKVYASKQYQKNIGVIDN</sequence>